<comment type="caution">
    <text evidence="1">The sequence shown here is derived from an EMBL/GenBank/DDBJ whole genome shotgun (WGS) entry which is preliminary data.</text>
</comment>
<accession>A0A0G1RQJ7</accession>
<reference evidence="1 2" key="1">
    <citation type="journal article" date="2015" name="Nature">
        <title>rRNA introns, odd ribosomes, and small enigmatic genomes across a large radiation of phyla.</title>
        <authorList>
            <person name="Brown C.T."/>
            <person name="Hug L.A."/>
            <person name="Thomas B.C."/>
            <person name="Sharon I."/>
            <person name="Castelle C.J."/>
            <person name="Singh A."/>
            <person name="Wilkins M.J."/>
            <person name="Williams K.H."/>
            <person name="Banfield J.F."/>
        </authorList>
    </citation>
    <scope>NUCLEOTIDE SEQUENCE [LARGE SCALE GENOMIC DNA]</scope>
</reference>
<proteinExistence type="predicted"/>
<evidence type="ECO:0000313" key="1">
    <source>
        <dbReference type="EMBL" id="KKU32238.1"/>
    </source>
</evidence>
<sequence length="81" mass="9339">MKQIFLKALRHLLDPFDRSVERKPFDVVYGEKDGTVVNARVVCTSSNFKNDTFNFKYPESGEVRTVHAQLLFNVNGMEVMI</sequence>
<dbReference type="EMBL" id="LCMG01000021">
    <property type="protein sequence ID" value="KKU32238.1"/>
    <property type="molecule type" value="Genomic_DNA"/>
</dbReference>
<gene>
    <name evidence="1" type="ORF">UX45_C0021G0010</name>
</gene>
<dbReference type="Proteomes" id="UP000034705">
    <property type="component" value="Unassembled WGS sequence"/>
</dbReference>
<dbReference type="AlphaFoldDB" id="A0A0G1RQJ7"/>
<evidence type="ECO:0000313" key="2">
    <source>
        <dbReference type="Proteomes" id="UP000034705"/>
    </source>
</evidence>
<protein>
    <submittedName>
        <fullName evidence="1">Uncharacterized protein</fullName>
    </submittedName>
</protein>
<name>A0A0G1RQJ7_9BACT</name>
<organism evidence="1 2">
    <name type="scientific">Candidatus Uhrbacteria bacterium GW2011_GWF2_46_218</name>
    <dbReference type="NCBI Taxonomy" id="1619001"/>
    <lineage>
        <taxon>Bacteria</taxon>
        <taxon>Candidatus Uhriibacteriota</taxon>
    </lineage>
</organism>